<gene>
    <name evidence="2" type="ORF">AFUS01_LOCUS26607</name>
</gene>
<proteinExistence type="predicted"/>
<feature type="non-terminal residue" evidence="2">
    <location>
        <position position="1"/>
    </location>
</feature>
<dbReference type="OrthoDB" id="6428749at2759"/>
<evidence type="ECO:0000313" key="2">
    <source>
        <dbReference type="EMBL" id="CAG7815962.1"/>
    </source>
</evidence>
<evidence type="ECO:0000313" key="3">
    <source>
        <dbReference type="Proteomes" id="UP000708208"/>
    </source>
</evidence>
<name>A0A8J2KG85_9HEXA</name>
<dbReference type="InterPro" id="IPR052096">
    <property type="entry name" value="Endocannabinoid_amidase"/>
</dbReference>
<accession>A0A8J2KG85</accession>
<feature type="domain" description="Amidase" evidence="1">
    <location>
        <begin position="1"/>
        <end position="136"/>
    </location>
</feature>
<dbReference type="PANTHER" id="PTHR45847:SF6">
    <property type="entry name" value="FATTY ACID AMIDE HYDROLASE"/>
    <property type="match status" value="1"/>
</dbReference>
<sequence>MAKNSETVAVVFKHLVDNELQHKLDPTCFPSRWVQEVFDSKKCLTIGYFTSLPFFPTIGDTPSTVLSAQVELENLGHKLIPFDMPDSYEINSLFSQLASADQGQYLLDLLEKEPQVSRDFSETWPLLLDPTWKRKLVQTFMGQPWLPSYSKRLSMMQDTSSSSSADLWSVWQRRNELRT</sequence>
<dbReference type="PANTHER" id="PTHR45847">
    <property type="entry name" value="FATTY ACID AMIDE HYDROLASE"/>
    <property type="match status" value="1"/>
</dbReference>
<organism evidence="2 3">
    <name type="scientific">Allacma fusca</name>
    <dbReference type="NCBI Taxonomy" id="39272"/>
    <lineage>
        <taxon>Eukaryota</taxon>
        <taxon>Metazoa</taxon>
        <taxon>Ecdysozoa</taxon>
        <taxon>Arthropoda</taxon>
        <taxon>Hexapoda</taxon>
        <taxon>Collembola</taxon>
        <taxon>Symphypleona</taxon>
        <taxon>Sminthuridae</taxon>
        <taxon>Allacma</taxon>
    </lineage>
</organism>
<dbReference type="GO" id="GO:0009062">
    <property type="term" value="P:fatty acid catabolic process"/>
    <property type="evidence" value="ECO:0007669"/>
    <property type="project" value="TreeGrafter"/>
</dbReference>
<dbReference type="EMBL" id="CAJVCH010357690">
    <property type="protein sequence ID" value="CAG7815962.1"/>
    <property type="molecule type" value="Genomic_DNA"/>
</dbReference>
<dbReference type="Pfam" id="PF01425">
    <property type="entry name" value="Amidase"/>
    <property type="match status" value="1"/>
</dbReference>
<keyword evidence="3" id="KW-1185">Reference proteome</keyword>
<evidence type="ECO:0000259" key="1">
    <source>
        <dbReference type="Pfam" id="PF01425"/>
    </source>
</evidence>
<dbReference type="GO" id="GO:0017064">
    <property type="term" value="F:fatty acid amide hydrolase activity"/>
    <property type="evidence" value="ECO:0007669"/>
    <property type="project" value="TreeGrafter"/>
</dbReference>
<dbReference type="InterPro" id="IPR023631">
    <property type="entry name" value="Amidase_dom"/>
</dbReference>
<dbReference type="AlphaFoldDB" id="A0A8J2KG85"/>
<protein>
    <recommendedName>
        <fullName evidence="1">Amidase domain-containing protein</fullName>
    </recommendedName>
</protein>
<dbReference type="Proteomes" id="UP000708208">
    <property type="component" value="Unassembled WGS sequence"/>
</dbReference>
<dbReference type="GO" id="GO:0004040">
    <property type="term" value="F:amidase activity"/>
    <property type="evidence" value="ECO:0007669"/>
    <property type="project" value="TreeGrafter"/>
</dbReference>
<reference evidence="2" key="1">
    <citation type="submission" date="2021-06" db="EMBL/GenBank/DDBJ databases">
        <authorList>
            <person name="Hodson N. C."/>
            <person name="Mongue J. A."/>
            <person name="Jaron S. K."/>
        </authorList>
    </citation>
    <scope>NUCLEOTIDE SEQUENCE</scope>
</reference>
<comment type="caution">
    <text evidence="2">The sequence shown here is derived from an EMBL/GenBank/DDBJ whole genome shotgun (WGS) entry which is preliminary data.</text>
</comment>